<dbReference type="GO" id="GO:0008932">
    <property type="term" value="F:lytic endotransglycosylase activity"/>
    <property type="evidence" value="ECO:0007669"/>
    <property type="project" value="TreeGrafter"/>
</dbReference>
<dbReference type="SMART" id="SM00257">
    <property type="entry name" value="LysM"/>
    <property type="match status" value="3"/>
</dbReference>
<protein>
    <submittedName>
        <fullName evidence="5">LysM domain-containing protein</fullName>
    </submittedName>
</protein>
<evidence type="ECO:0000313" key="5">
    <source>
        <dbReference type="EMBL" id="SFE38530.1"/>
    </source>
</evidence>
<dbReference type="PANTHER" id="PTHR33734:SF22">
    <property type="entry name" value="MEMBRANE-BOUND LYTIC MUREIN TRANSGLYCOSYLASE D"/>
    <property type="match status" value="1"/>
</dbReference>
<keyword evidence="6" id="KW-1185">Reference proteome</keyword>
<dbReference type="InterPro" id="IPR036779">
    <property type="entry name" value="LysM_dom_sf"/>
</dbReference>
<dbReference type="Proteomes" id="UP000199513">
    <property type="component" value="Unassembled WGS sequence"/>
</dbReference>
<keyword evidence="3" id="KW-0732">Signal</keyword>
<evidence type="ECO:0000256" key="1">
    <source>
        <dbReference type="ARBA" id="ARBA00007734"/>
    </source>
</evidence>
<dbReference type="EMBL" id="FONY01000001">
    <property type="protein sequence ID" value="SFE38530.1"/>
    <property type="molecule type" value="Genomic_DNA"/>
</dbReference>
<feature type="signal peptide" evidence="3">
    <location>
        <begin position="1"/>
        <end position="25"/>
    </location>
</feature>
<dbReference type="Pfam" id="PF01464">
    <property type="entry name" value="SLT"/>
    <property type="match status" value="1"/>
</dbReference>
<sequence length="638" mass="72714">MSLNFKSLFASSLLVLVGLSALGQAIDHDEKLKRIADSLDVKRNYELGLTIFRDYLDFIHPIGEINGFDMEVAIADAPEAICKDIETNPNLVYSPNPDIIHYDDQNTSYEYVPEIDYTLVEQRLNALSTQTEFPFRLTETVKTFINYYTRQRRNYTLRLMAKRTLYFPLFEKYLKEYGLPDQLKYLSIVESALEPKALSRAGALGLWQFMLQTGRMMGLSANAFVDERMDPEKATIAACRYLKFLYETFDQNWELALAAYNCGPGTVSRAIRKAGGIKDFWAIYNLLPKETRNYVPIFTAVVYSQTFAEEHNLIQNQPFYPIDSEVIYINQNLNLKDFAKKINVCPEDLAELNPALKRGVIHYSMRNYPLRIPADRMDYFLENRESILENSASPIVRTESVRKVSYIETDKIYHKIKKGESLNMIASRYGVTTAQLKTWNNLSNNMIHAGRSLVIKRKNALDKQEVSENSSVKNVASSTETQKNTNATHHTIQSGESLTLIAKKYGISVAQIKQWNNLASEKIHPNTRLIVNESAAKVAQREQIKENVALKNTTSPSVSKVEQARTNLVEKTIPAKDSETNTTAIKTQTVTKKQHIVKQGETLWSIANHYNVPINTLKQINKIQHNKLKIGQVIILSL</sequence>
<dbReference type="InterPro" id="IPR008258">
    <property type="entry name" value="Transglycosylase_SLT_dom_1"/>
</dbReference>
<comment type="similarity">
    <text evidence="1">Belongs to the transglycosylase Slt family.</text>
</comment>
<dbReference type="InterPro" id="IPR000189">
    <property type="entry name" value="Transglyc_AS"/>
</dbReference>
<dbReference type="CDD" id="cd00118">
    <property type="entry name" value="LysM"/>
    <property type="match status" value="3"/>
</dbReference>
<evidence type="ECO:0000313" key="6">
    <source>
        <dbReference type="Proteomes" id="UP000199513"/>
    </source>
</evidence>
<evidence type="ECO:0000259" key="4">
    <source>
        <dbReference type="PROSITE" id="PS51782"/>
    </source>
</evidence>
<dbReference type="STRING" id="1003.SAMN04488541_100114"/>
<dbReference type="InterPro" id="IPR023346">
    <property type="entry name" value="Lysozyme-like_dom_sf"/>
</dbReference>
<name>A0A1I2A6X1_9BACT</name>
<feature type="chain" id="PRO_5011572099" evidence="3">
    <location>
        <begin position="26"/>
        <end position="638"/>
    </location>
</feature>
<dbReference type="Pfam" id="PF01476">
    <property type="entry name" value="LysM"/>
    <property type="match status" value="3"/>
</dbReference>
<dbReference type="Gene3D" id="3.10.350.10">
    <property type="entry name" value="LysM domain"/>
    <property type="match status" value="3"/>
</dbReference>
<dbReference type="GO" id="GO:0016020">
    <property type="term" value="C:membrane"/>
    <property type="evidence" value="ECO:0007669"/>
    <property type="project" value="InterPro"/>
</dbReference>
<feature type="domain" description="LysM" evidence="4">
    <location>
        <begin position="593"/>
        <end position="636"/>
    </location>
</feature>
<dbReference type="GO" id="GO:0000270">
    <property type="term" value="P:peptidoglycan metabolic process"/>
    <property type="evidence" value="ECO:0007669"/>
    <property type="project" value="InterPro"/>
</dbReference>
<dbReference type="PANTHER" id="PTHR33734">
    <property type="entry name" value="LYSM DOMAIN-CONTAINING GPI-ANCHORED PROTEIN 2"/>
    <property type="match status" value="1"/>
</dbReference>
<gene>
    <name evidence="5" type="ORF">SAMN04488541_100114</name>
</gene>
<evidence type="ECO:0000256" key="2">
    <source>
        <dbReference type="SAM" id="MobiDB-lite"/>
    </source>
</evidence>
<dbReference type="PROSITE" id="PS00922">
    <property type="entry name" value="TRANSGLYCOSYLASE"/>
    <property type="match status" value="1"/>
</dbReference>
<dbReference type="SUPFAM" id="SSF54106">
    <property type="entry name" value="LysM domain"/>
    <property type="match status" value="3"/>
</dbReference>
<proteinExistence type="inferred from homology"/>
<dbReference type="InterPro" id="IPR018392">
    <property type="entry name" value="LysM"/>
</dbReference>
<reference evidence="5 6" key="1">
    <citation type="submission" date="2016-10" db="EMBL/GenBank/DDBJ databases">
        <authorList>
            <person name="de Groot N.N."/>
        </authorList>
    </citation>
    <scope>NUCLEOTIDE SEQUENCE [LARGE SCALE GENOMIC DNA]</scope>
    <source>
        <strain>GEY</strain>
        <strain evidence="6">DSM 9560</strain>
    </source>
</reference>
<dbReference type="Gene3D" id="1.10.530.10">
    <property type="match status" value="1"/>
</dbReference>
<dbReference type="CDD" id="cd16894">
    <property type="entry name" value="MltD-like"/>
    <property type="match status" value="1"/>
</dbReference>
<feature type="compositionally biased region" description="Polar residues" evidence="2">
    <location>
        <begin position="467"/>
        <end position="491"/>
    </location>
</feature>
<feature type="region of interest" description="Disordered" evidence="2">
    <location>
        <begin position="465"/>
        <end position="491"/>
    </location>
</feature>
<feature type="domain" description="LysM" evidence="4">
    <location>
        <begin position="412"/>
        <end position="455"/>
    </location>
</feature>
<evidence type="ECO:0000256" key="3">
    <source>
        <dbReference type="SAM" id="SignalP"/>
    </source>
</evidence>
<dbReference type="PROSITE" id="PS51782">
    <property type="entry name" value="LYSM"/>
    <property type="match status" value="3"/>
</dbReference>
<dbReference type="OrthoDB" id="9815002at2"/>
<feature type="domain" description="LysM" evidence="4">
    <location>
        <begin position="488"/>
        <end position="531"/>
    </location>
</feature>
<dbReference type="RefSeq" id="WP_091538149.1">
    <property type="nucleotide sequence ID" value="NZ_FONY01000001.1"/>
</dbReference>
<dbReference type="SUPFAM" id="SSF53955">
    <property type="entry name" value="Lysozyme-like"/>
    <property type="match status" value="1"/>
</dbReference>
<organism evidence="5 6">
    <name type="scientific">Thermoflexibacter ruber</name>
    <dbReference type="NCBI Taxonomy" id="1003"/>
    <lineage>
        <taxon>Bacteria</taxon>
        <taxon>Pseudomonadati</taxon>
        <taxon>Bacteroidota</taxon>
        <taxon>Cytophagia</taxon>
        <taxon>Cytophagales</taxon>
        <taxon>Thermoflexibacteraceae</taxon>
        <taxon>Thermoflexibacter</taxon>
    </lineage>
</organism>
<accession>A0A1I2A6X1</accession>
<dbReference type="AlphaFoldDB" id="A0A1I2A6X1"/>